<proteinExistence type="inferred from homology"/>
<dbReference type="PANTHER" id="PTHR31175">
    <property type="entry name" value="AUXIN-RESPONSIVE FAMILY PROTEIN"/>
    <property type="match status" value="1"/>
</dbReference>
<dbReference type="Pfam" id="PF02519">
    <property type="entry name" value="Auxin_inducible"/>
    <property type="match status" value="2"/>
</dbReference>
<keyword evidence="3" id="KW-1185">Reference proteome</keyword>
<dbReference type="AlphaFoldDB" id="A0AAV6WJ71"/>
<evidence type="ECO:0000313" key="2">
    <source>
        <dbReference type="EMBL" id="KAG8368026.1"/>
    </source>
</evidence>
<comment type="similarity">
    <text evidence="1">Belongs to the ARG7 family.</text>
</comment>
<sequence length="279" mass="31434">MKMVLKWQKFAAIQRKGIAFNHGGLDTYSTSSVVDKGHFVVYTADEKRYVVPLAYLNSSIFRELLKMSEQEYGLPSDGPIILPCDSLFMEFVICSIRQDRAGDLHETFLKSVASSCCSSSCLYEGQMNAKMISPKKLLKMARKWQMFACIQKKRISFPRNNQDSNINCCSTSTVVDKGHFAVYTADRNRFVIPLAYLQTEVFRQLLKMAEDEFGLPSDGPITLPCDKLFMNYIISLIQRGASGDVQKALLTSVAVLAAHLNICIIETVIRYCLFISLTL</sequence>
<dbReference type="EMBL" id="WHWC01000015">
    <property type="protein sequence ID" value="KAG8368026.1"/>
    <property type="molecule type" value="Genomic_DNA"/>
</dbReference>
<protein>
    <submittedName>
        <fullName evidence="2">Uncharacterized protein</fullName>
    </submittedName>
</protein>
<dbReference type="GO" id="GO:0009733">
    <property type="term" value="P:response to auxin"/>
    <property type="evidence" value="ECO:0007669"/>
    <property type="project" value="InterPro"/>
</dbReference>
<evidence type="ECO:0000256" key="1">
    <source>
        <dbReference type="ARBA" id="ARBA00006974"/>
    </source>
</evidence>
<dbReference type="PANTHER" id="PTHR31175:SF111">
    <property type="entry name" value="AUXIN-RESPONSIVE PROTEIN SAUR68-LIKE"/>
    <property type="match status" value="1"/>
</dbReference>
<reference evidence="2" key="1">
    <citation type="submission" date="2019-10" db="EMBL/GenBank/DDBJ databases">
        <authorList>
            <person name="Zhang R."/>
            <person name="Pan Y."/>
            <person name="Wang J."/>
            <person name="Ma R."/>
            <person name="Yu S."/>
        </authorList>
    </citation>
    <scope>NUCLEOTIDE SEQUENCE</scope>
    <source>
        <strain evidence="2">LA-IB0</strain>
        <tissue evidence="2">Leaf</tissue>
    </source>
</reference>
<accession>A0AAV6WJ71</accession>
<comment type="caution">
    <text evidence="2">The sequence shown here is derived from an EMBL/GenBank/DDBJ whole genome shotgun (WGS) entry which is preliminary data.</text>
</comment>
<evidence type="ECO:0000313" key="3">
    <source>
        <dbReference type="Proteomes" id="UP000826271"/>
    </source>
</evidence>
<organism evidence="2 3">
    <name type="scientific">Buddleja alternifolia</name>
    <dbReference type="NCBI Taxonomy" id="168488"/>
    <lineage>
        <taxon>Eukaryota</taxon>
        <taxon>Viridiplantae</taxon>
        <taxon>Streptophyta</taxon>
        <taxon>Embryophyta</taxon>
        <taxon>Tracheophyta</taxon>
        <taxon>Spermatophyta</taxon>
        <taxon>Magnoliopsida</taxon>
        <taxon>eudicotyledons</taxon>
        <taxon>Gunneridae</taxon>
        <taxon>Pentapetalae</taxon>
        <taxon>asterids</taxon>
        <taxon>lamiids</taxon>
        <taxon>Lamiales</taxon>
        <taxon>Scrophulariaceae</taxon>
        <taxon>Buddlejeae</taxon>
        <taxon>Buddleja</taxon>
    </lineage>
</organism>
<gene>
    <name evidence="2" type="ORF">BUALT_Bualt15G0002400</name>
</gene>
<dbReference type="InterPro" id="IPR003676">
    <property type="entry name" value="SAUR_fam"/>
</dbReference>
<name>A0AAV6WJ71_9LAMI</name>
<dbReference type="Proteomes" id="UP000826271">
    <property type="component" value="Unassembled WGS sequence"/>
</dbReference>